<evidence type="ECO:0000256" key="3">
    <source>
        <dbReference type="ARBA" id="ARBA00022781"/>
    </source>
</evidence>
<keyword evidence="3" id="KW-0375">Hydrogen ion transport</keyword>
<proteinExistence type="inferred from homology"/>
<keyword evidence="5" id="KW-0175">Coiled coil</keyword>
<organism evidence="7 8">
    <name type="scientific">Dentipellis fragilis</name>
    <dbReference type="NCBI Taxonomy" id="205917"/>
    <lineage>
        <taxon>Eukaryota</taxon>
        <taxon>Fungi</taxon>
        <taxon>Dikarya</taxon>
        <taxon>Basidiomycota</taxon>
        <taxon>Agaricomycotina</taxon>
        <taxon>Agaricomycetes</taxon>
        <taxon>Russulales</taxon>
        <taxon>Hericiaceae</taxon>
        <taxon>Dentipellis</taxon>
    </lineage>
</organism>
<dbReference type="Pfam" id="PF03179">
    <property type="entry name" value="V-ATPase_G"/>
    <property type="match status" value="1"/>
</dbReference>
<dbReference type="GO" id="GO:0046961">
    <property type="term" value="F:proton-transporting ATPase activity, rotational mechanism"/>
    <property type="evidence" value="ECO:0007669"/>
    <property type="project" value="InterPro"/>
</dbReference>
<keyword evidence="8" id="KW-1185">Reference proteome</keyword>
<accession>A0A4Y9XJQ4</accession>
<dbReference type="OrthoDB" id="250802at2759"/>
<evidence type="ECO:0008006" key="9">
    <source>
        <dbReference type="Google" id="ProtNLM"/>
    </source>
</evidence>
<dbReference type="PANTHER" id="PTHR12713:SF11">
    <property type="entry name" value="V-TYPE PROTON ATPASE SUBUNIT G"/>
    <property type="match status" value="1"/>
</dbReference>
<feature type="coiled-coil region" evidence="5">
    <location>
        <begin position="81"/>
        <end position="123"/>
    </location>
</feature>
<keyword evidence="2" id="KW-0813">Transport</keyword>
<sequence length="215" mass="23424">GREGGGGERQSTGTGTSSLGLGAIQDTRALADATLRLTLPPPRLAEFQSALASSTKNSCTLPCCAARCVQAAQQSQGIQTLLEAEKDAAKVVQQARQYRQQRLKDARAEATKEIEAYKRTKEAEFKAFEDSVRAPLLPPLSTLFPRTLTLSLPPRQHAGINQEVQAAVDKDTEVKLQSITDAYLAHKDTVVKKLLDRVVLVKPELHRNLRKAGLE</sequence>
<evidence type="ECO:0000256" key="6">
    <source>
        <dbReference type="SAM" id="MobiDB-lite"/>
    </source>
</evidence>
<dbReference type="GO" id="GO:0000221">
    <property type="term" value="C:vacuolar proton-transporting V-type ATPase, V1 domain"/>
    <property type="evidence" value="ECO:0007669"/>
    <property type="project" value="TreeGrafter"/>
</dbReference>
<gene>
    <name evidence="7" type="ORF">EVG20_g11697</name>
</gene>
<name>A0A4Y9XJQ4_9AGAM</name>
<dbReference type="AlphaFoldDB" id="A0A4Y9XJQ4"/>
<evidence type="ECO:0000313" key="7">
    <source>
        <dbReference type="EMBL" id="TFY50140.1"/>
    </source>
</evidence>
<dbReference type="InterPro" id="IPR005124">
    <property type="entry name" value="V-ATPase_G"/>
</dbReference>
<evidence type="ECO:0000256" key="2">
    <source>
        <dbReference type="ARBA" id="ARBA00022448"/>
    </source>
</evidence>
<feature type="non-terminal residue" evidence="7">
    <location>
        <position position="1"/>
    </location>
</feature>
<dbReference type="Proteomes" id="UP000298327">
    <property type="component" value="Unassembled WGS sequence"/>
</dbReference>
<dbReference type="EMBL" id="SEOQ01001983">
    <property type="protein sequence ID" value="TFY50140.1"/>
    <property type="molecule type" value="Genomic_DNA"/>
</dbReference>
<feature type="region of interest" description="Disordered" evidence="6">
    <location>
        <begin position="1"/>
        <end position="21"/>
    </location>
</feature>
<dbReference type="PANTHER" id="PTHR12713">
    <property type="entry name" value="VACUOLAR ATP SYNTHASE SUBUNIT G"/>
    <property type="match status" value="1"/>
</dbReference>
<comment type="caution">
    <text evidence="7">The sequence shown here is derived from an EMBL/GenBank/DDBJ whole genome shotgun (WGS) entry which is preliminary data.</text>
</comment>
<dbReference type="GO" id="GO:0016887">
    <property type="term" value="F:ATP hydrolysis activity"/>
    <property type="evidence" value="ECO:0007669"/>
    <property type="project" value="TreeGrafter"/>
</dbReference>
<evidence type="ECO:0000256" key="1">
    <source>
        <dbReference type="ARBA" id="ARBA00010066"/>
    </source>
</evidence>
<reference evidence="7 8" key="1">
    <citation type="submission" date="2019-02" db="EMBL/GenBank/DDBJ databases">
        <title>Genome sequencing of the rare red list fungi Dentipellis fragilis.</title>
        <authorList>
            <person name="Buettner E."/>
            <person name="Kellner H."/>
        </authorList>
    </citation>
    <scope>NUCLEOTIDE SEQUENCE [LARGE SCALE GENOMIC DNA]</scope>
    <source>
        <strain evidence="7 8">DSM 105465</strain>
    </source>
</reference>
<dbReference type="Gene3D" id="1.20.5.2950">
    <property type="match status" value="1"/>
</dbReference>
<comment type="similarity">
    <text evidence="1">Belongs to the V-ATPase G subunit family.</text>
</comment>
<keyword evidence="4" id="KW-0406">Ion transport</keyword>
<dbReference type="NCBIfam" id="TIGR01147">
    <property type="entry name" value="V_ATP_synt_G"/>
    <property type="match status" value="1"/>
</dbReference>
<protein>
    <recommendedName>
        <fullName evidence="9">V-type proton ATPase subunit G</fullName>
    </recommendedName>
</protein>
<evidence type="ECO:0000256" key="5">
    <source>
        <dbReference type="SAM" id="Coils"/>
    </source>
</evidence>
<feature type="compositionally biased region" description="Low complexity" evidence="6">
    <location>
        <begin position="9"/>
        <end position="21"/>
    </location>
</feature>
<dbReference type="STRING" id="205917.A0A4Y9XJQ4"/>
<evidence type="ECO:0000313" key="8">
    <source>
        <dbReference type="Proteomes" id="UP000298327"/>
    </source>
</evidence>
<evidence type="ECO:0000256" key="4">
    <source>
        <dbReference type="ARBA" id="ARBA00023065"/>
    </source>
</evidence>